<gene>
    <name evidence="2" type="ORF">GA0070621_1706</name>
</gene>
<dbReference type="InterPro" id="IPR006764">
    <property type="entry name" value="SAM_dep_MeTrfase_SAV2177_type"/>
</dbReference>
<dbReference type="EMBL" id="LT594324">
    <property type="protein sequence ID" value="SBT43150.1"/>
    <property type="molecule type" value="Genomic_DNA"/>
</dbReference>
<dbReference type="AlphaFoldDB" id="A0A1A8ZH39"/>
<dbReference type="Pfam" id="PF04672">
    <property type="entry name" value="Methyltransf_19"/>
    <property type="match status" value="1"/>
</dbReference>
<dbReference type="PIRSF" id="PIRSF017393">
    <property type="entry name" value="MTase_SAV2177"/>
    <property type="match status" value="1"/>
</dbReference>
<reference evidence="2 3" key="1">
    <citation type="submission" date="2016-06" db="EMBL/GenBank/DDBJ databases">
        <authorList>
            <person name="Kjaerup R.B."/>
            <person name="Dalgaard T.S."/>
            <person name="Juul-Madsen H.R."/>
        </authorList>
    </citation>
    <scope>NUCLEOTIDE SEQUENCE [LARGE SCALE GENOMIC DNA]</scope>
    <source>
        <strain evidence="2 3">DSM 45248</strain>
    </source>
</reference>
<keyword evidence="2" id="KW-0808">Transferase</keyword>
<dbReference type="Proteomes" id="UP000198765">
    <property type="component" value="Chromosome I"/>
</dbReference>
<dbReference type="GO" id="GO:0032259">
    <property type="term" value="P:methylation"/>
    <property type="evidence" value="ECO:0007669"/>
    <property type="project" value="UniProtKB-KW"/>
</dbReference>
<evidence type="ECO:0000313" key="2">
    <source>
        <dbReference type="EMBL" id="SBT43150.1"/>
    </source>
</evidence>
<dbReference type="SUPFAM" id="SSF53335">
    <property type="entry name" value="S-adenosyl-L-methionine-dependent methyltransferases"/>
    <property type="match status" value="1"/>
</dbReference>
<organism evidence="2 3">
    <name type="scientific">Micromonospora narathiwatensis</name>
    <dbReference type="NCBI Taxonomy" id="299146"/>
    <lineage>
        <taxon>Bacteria</taxon>
        <taxon>Bacillati</taxon>
        <taxon>Actinomycetota</taxon>
        <taxon>Actinomycetes</taxon>
        <taxon>Micromonosporales</taxon>
        <taxon>Micromonosporaceae</taxon>
        <taxon>Micromonospora</taxon>
    </lineage>
</organism>
<keyword evidence="2" id="KW-0489">Methyltransferase</keyword>
<keyword evidence="3" id="KW-1185">Reference proteome</keyword>
<evidence type="ECO:0000313" key="3">
    <source>
        <dbReference type="Proteomes" id="UP000198765"/>
    </source>
</evidence>
<dbReference type="GO" id="GO:0008168">
    <property type="term" value="F:methyltransferase activity"/>
    <property type="evidence" value="ECO:0007669"/>
    <property type="project" value="UniProtKB-KW"/>
</dbReference>
<dbReference type="PATRIC" id="fig|299146.4.peg.1764"/>
<protein>
    <submittedName>
        <fullName evidence="2">S-adenosyl methyltransferase</fullName>
    </submittedName>
</protein>
<feature type="region of interest" description="Disordered" evidence="1">
    <location>
        <begin position="1"/>
        <end position="34"/>
    </location>
</feature>
<sequence length="290" mass="31428">MPTMDGEVTVADMTSGVRPGPEQPPSTRIDPSVPHPARRYDYWLGGKDNFAADRRSGDAVAAAYPAIRTTVIENRRFMRRATRYLAATAGLRQFLDIGTGIPTSPNMHEVAQEIAPGSRVAYVDNDPIVLAHARALLTSAPQGATAYVDADLRDPERILGHPDVRATIDLDRPVGLMLVAILHFLTDADDPYGITRRLVEALPSGSHVVISHATTDLVPREVAATAAPVTTTSMIDMAFRTRDEFAAFFDGLELVSPGITPVTEWRPDVPPEHRTSVAQASMYAAVARKP</sequence>
<accession>A0A1A8ZH39</accession>
<dbReference type="Gene3D" id="3.40.50.150">
    <property type="entry name" value="Vaccinia Virus protein VP39"/>
    <property type="match status" value="1"/>
</dbReference>
<proteinExistence type="predicted"/>
<evidence type="ECO:0000256" key="1">
    <source>
        <dbReference type="SAM" id="MobiDB-lite"/>
    </source>
</evidence>
<name>A0A1A8ZH39_9ACTN</name>
<dbReference type="InterPro" id="IPR029063">
    <property type="entry name" value="SAM-dependent_MTases_sf"/>
</dbReference>